<evidence type="ECO:0000313" key="1">
    <source>
        <dbReference type="EMBL" id="GAF82531.1"/>
    </source>
</evidence>
<name>X0T5D8_9ZZZZ</name>
<dbReference type="EMBL" id="BARS01004718">
    <property type="protein sequence ID" value="GAF82531.1"/>
    <property type="molecule type" value="Genomic_DNA"/>
</dbReference>
<dbReference type="AlphaFoldDB" id="X0T5D8"/>
<feature type="non-terminal residue" evidence="1">
    <location>
        <position position="175"/>
    </location>
</feature>
<organism evidence="1">
    <name type="scientific">marine sediment metagenome</name>
    <dbReference type="NCBI Taxonomy" id="412755"/>
    <lineage>
        <taxon>unclassified sequences</taxon>
        <taxon>metagenomes</taxon>
        <taxon>ecological metagenomes</taxon>
    </lineage>
</organism>
<reference evidence="1" key="1">
    <citation type="journal article" date="2014" name="Front. Microbiol.">
        <title>High frequency of phylogenetically diverse reductive dehalogenase-homologous genes in deep subseafloor sedimentary metagenomes.</title>
        <authorList>
            <person name="Kawai M."/>
            <person name="Futagami T."/>
            <person name="Toyoda A."/>
            <person name="Takaki Y."/>
            <person name="Nishi S."/>
            <person name="Hori S."/>
            <person name="Arai W."/>
            <person name="Tsubouchi T."/>
            <person name="Morono Y."/>
            <person name="Uchiyama I."/>
            <person name="Ito T."/>
            <person name="Fujiyama A."/>
            <person name="Inagaki F."/>
            <person name="Takami H."/>
        </authorList>
    </citation>
    <scope>NUCLEOTIDE SEQUENCE</scope>
    <source>
        <strain evidence="1">Expedition CK06-06</strain>
    </source>
</reference>
<proteinExistence type="predicted"/>
<gene>
    <name evidence="1" type="ORF">S01H1_09234</name>
</gene>
<sequence length="175" mass="19910">MRQAEVQSRFLERFGVLYPQLTFRGMRSFPHSAYGPYAFVLRVAFGRSGVELDMLCAALTDSHPKNLKRFIHRIQETQLPQSETHAMPVLVAPHFSEEARTVCRQAGIGYFDLAGNGHLDGPRVFFEVSGKADMHVRERRVRTPFEGKAERIVRTLLLQPDDHWNMRGLAKSSGV</sequence>
<comment type="caution">
    <text evidence="1">The sequence shown here is derived from an EMBL/GenBank/DDBJ whole genome shotgun (WGS) entry which is preliminary data.</text>
</comment>
<accession>X0T5D8</accession>
<protein>
    <submittedName>
        <fullName evidence="1">Uncharacterized protein</fullName>
    </submittedName>
</protein>